<dbReference type="PRINTS" id="PR00030">
    <property type="entry name" value="HTHCRO"/>
</dbReference>
<dbReference type="SUPFAM" id="SSF47413">
    <property type="entry name" value="lambda repressor-like DNA-binding domains"/>
    <property type="match status" value="1"/>
</dbReference>
<reference evidence="2 3" key="1">
    <citation type="submission" date="2015-03" db="EMBL/GenBank/DDBJ databases">
        <authorList>
            <person name="Murphy D."/>
        </authorList>
    </citation>
    <scope>NUCLEOTIDE SEQUENCE [LARGE SCALE GENOMIC DNA]</scope>
    <source>
        <strain evidence="2 3">68/02</strain>
    </source>
</reference>
<protein>
    <submittedName>
        <fullName evidence="2">Prophage repressor protein</fullName>
    </submittedName>
</protein>
<dbReference type="GeneID" id="58046165"/>
<proteinExistence type="predicted"/>
<dbReference type="PROSITE" id="PS50943">
    <property type="entry name" value="HTH_CROC1"/>
    <property type="match status" value="1"/>
</dbReference>
<dbReference type="InterPro" id="IPR010982">
    <property type="entry name" value="Lambda_DNA-bd_dom_sf"/>
</dbReference>
<dbReference type="Gene3D" id="1.10.260.40">
    <property type="entry name" value="lambda repressor-like DNA-binding domains"/>
    <property type="match status" value="1"/>
</dbReference>
<dbReference type="GO" id="GO:0003677">
    <property type="term" value="F:DNA binding"/>
    <property type="evidence" value="ECO:0007669"/>
    <property type="project" value="InterPro"/>
</dbReference>
<dbReference type="InterPro" id="IPR001387">
    <property type="entry name" value="Cro/C1-type_HTH"/>
</dbReference>
<evidence type="ECO:0000313" key="2">
    <source>
        <dbReference type="EMBL" id="CQI88938.1"/>
    </source>
</evidence>
<gene>
    <name evidence="2" type="ORF">ERS008555_01289</name>
</gene>
<dbReference type="SMART" id="SM00530">
    <property type="entry name" value="HTH_XRE"/>
    <property type="match status" value="1"/>
</dbReference>
<dbReference type="GO" id="GO:0006355">
    <property type="term" value="P:regulation of DNA-templated transcription"/>
    <property type="evidence" value="ECO:0007669"/>
    <property type="project" value="InterPro"/>
</dbReference>
<dbReference type="Proteomes" id="UP000042054">
    <property type="component" value="Unassembled WGS sequence"/>
</dbReference>
<dbReference type="RefSeq" id="WP_049602445.1">
    <property type="nucleotide sequence ID" value="NZ_CABIHO010000013.1"/>
</dbReference>
<evidence type="ECO:0000313" key="3">
    <source>
        <dbReference type="Proteomes" id="UP000042054"/>
    </source>
</evidence>
<dbReference type="CDD" id="cd00093">
    <property type="entry name" value="HTH_XRE"/>
    <property type="match status" value="1"/>
</dbReference>
<name>A0A0U1HR74_YERRO</name>
<feature type="domain" description="HTH cro/C1-type" evidence="1">
    <location>
        <begin position="8"/>
        <end position="61"/>
    </location>
</feature>
<organism evidence="2 3">
    <name type="scientific">Yersinia rohdei</name>
    <dbReference type="NCBI Taxonomy" id="29485"/>
    <lineage>
        <taxon>Bacteria</taxon>
        <taxon>Pseudomonadati</taxon>
        <taxon>Pseudomonadota</taxon>
        <taxon>Gammaproteobacteria</taxon>
        <taxon>Enterobacterales</taxon>
        <taxon>Yersiniaceae</taxon>
        <taxon>Yersinia</taxon>
    </lineage>
</organism>
<dbReference type="AlphaFoldDB" id="A0A0U1HR74"/>
<evidence type="ECO:0000259" key="1">
    <source>
        <dbReference type="PROSITE" id="PS50943"/>
    </source>
</evidence>
<sequence>METISERLKQKRSELNLTQAELAEKAGIKQQSIQQIESGATKRPRFLFEIASALQCEPSWLLYGNPTTKAA</sequence>
<dbReference type="InterPro" id="IPR000655">
    <property type="entry name" value="Cro-like"/>
</dbReference>
<accession>A0A0U1HR74</accession>
<dbReference type="Pfam" id="PF01381">
    <property type="entry name" value="HTH_3"/>
    <property type="match status" value="1"/>
</dbReference>
<dbReference type="EMBL" id="CTKE01000005">
    <property type="protein sequence ID" value="CQI88938.1"/>
    <property type="molecule type" value="Genomic_DNA"/>
</dbReference>
<dbReference type="OrthoDB" id="9791537at2"/>